<evidence type="ECO:0000256" key="1">
    <source>
        <dbReference type="SAM" id="MobiDB-lite"/>
    </source>
</evidence>
<evidence type="ECO:0000313" key="4">
    <source>
        <dbReference type="Proteomes" id="UP000199614"/>
    </source>
</evidence>
<feature type="compositionally biased region" description="Low complexity" evidence="1">
    <location>
        <begin position="24"/>
        <end position="78"/>
    </location>
</feature>
<feature type="region of interest" description="Disordered" evidence="1">
    <location>
        <begin position="133"/>
        <end position="153"/>
    </location>
</feature>
<proteinExistence type="predicted"/>
<gene>
    <name evidence="3" type="ORF">SAMN05216207_1002330</name>
</gene>
<organism evidence="3 4">
    <name type="scientific">Pseudonocardia ammonioxydans</name>
    <dbReference type="NCBI Taxonomy" id="260086"/>
    <lineage>
        <taxon>Bacteria</taxon>
        <taxon>Bacillati</taxon>
        <taxon>Actinomycetota</taxon>
        <taxon>Actinomycetes</taxon>
        <taxon>Pseudonocardiales</taxon>
        <taxon>Pseudonocardiaceae</taxon>
        <taxon>Pseudonocardia</taxon>
    </lineage>
</organism>
<keyword evidence="2" id="KW-1133">Transmembrane helix</keyword>
<dbReference type="Proteomes" id="UP000199614">
    <property type="component" value="Unassembled WGS sequence"/>
</dbReference>
<protein>
    <submittedName>
        <fullName evidence="3">Uncharacterized protein</fullName>
    </submittedName>
</protein>
<evidence type="ECO:0000313" key="3">
    <source>
        <dbReference type="EMBL" id="SFM76995.1"/>
    </source>
</evidence>
<name>A0A1I4TK10_PSUAM</name>
<keyword evidence="4" id="KW-1185">Reference proteome</keyword>
<dbReference type="AlphaFoldDB" id="A0A1I4TK10"/>
<sequence length="226" mass="22110">MRELDVREVAQGPGTGRERRGPRRSAGAVRCGGARSGGARSAGARSAGARSAGVTRADVGGAGARRAGAGPVPVAGAAPRSIGFPVRRSIGSLAGQACPAGAAPFPAALLPAAPFPAVRPVVVRAVPAVGGARRAAGRPGSTGPAIVPPRTVRPATRRCVAPARRRSPRLRVRSAGERFLIGVATVACAATAVVVLGLLGDAAAGWNSGPVEPVGTGAVVSGTAGR</sequence>
<feature type="region of interest" description="Disordered" evidence="1">
    <location>
        <begin position="1"/>
        <end position="78"/>
    </location>
</feature>
<dbReference type="EMBL" id="FOUY01000002">
    <property type="protein sequence ID" value="SFM76995.1"/>
    <property type="molecule type" value="Genomic_DNA"/>
</dbReference>
<keyword evidence="2" id="KW-0812">Transmembrane</keyword>
<evidence type="ECO:0000256" key="2">
    <source>
        <dbReference type="SAM" id="Phobius"/>
    </source>
</evidence>
<reference evidence="3 4" key="1">
    <citation type="submission" date="2016-10" db="EMBL/GenBank/DDBJ databases">
        <authorList>
            <person name="de Groot N.N."/>
        </authorList>
    </citation>
    <scope>NUCLEOTIDE SEQUENCE [LARGE SCALE GENOMIC DNA]</scope>
    <source>
        <strain evidence="3 4">CGMCC 4.1877</strain>
    </source>
</reference>
<keyword evidence="2" id="KW-0472">Membrane</keyword>
<feature type="transmembrane region" description="Helical" evidence="2">
    <location>
        <begin position="179"/>
        <end position="199"/>
    </location>
</feature>
<accession>A0A1I4TK10</accession>